<dbReference type="InterPro" id="IPR000653">
    <property type="entry name" value="DegT/StrS_aminotransferase"/>
</dbReference>
<reference evidence="4 5" key="1">
    <citation type="submission" date="2016-10" db="EMBL/GenBank/DDBJ databases">
        <authorList>
            <person name="de Groot N.N."/>
        </authorList>
    </citation>
    <scope>NUCLEOTIDE SEQUENCE [LARGE SCALE GENOMIC DNA]</scope>
    <source>
        <strain evidence="4 5">DSM 25186</strain>
    </source>
</reference>
<dbReference type="PANTHER" id="PTHR30244">
    <property type="entry name" value="TRANSAMINASE"/>
    <property type="match status" value="1"/>
</dbReference>
<dbReference type="CDD" id="cd00616">
    <property type="entry name" value="AHBA_syn"/>
    <property type="match status" value="1"/>
</dbReference>
<dbReference type="Gene3D" id="3.90.1150.10">
    <property type="entry name" value="Aspartate Aminotransferase, domain 1"/>
    <property type="match status" value="1"/>
</dbReference>
<dbReference type="EMBL" id="FNFO01000002">
    <property type="protein sequence ID" value="SDK15044.1"/>
    <property type="molecule type" value="Genomic_DNA"/>
</dbReference>
<gene>
    <name evidence="4" type="ORF">SAMN05421823_1023</name>
</gene>
<dbReference type="SUPFAM" id="SSF53383">
    <property type="entry name" value="PLP-dependent transferases"/>
    <property type="match status" value="1"/>
</dbReference>
<dbReference type="InterPro" id="IPR015422">
    <property type="entry name" value="PyrdxlP-dep_Trfase_small"/>
</dbReference>
<evidence type="ECO:0000256" key="2">
    <source>
        <dbReference type="PIRSR" id="PIRSR000390-2"/>
    </source>
</evidence>
<evidence type="ECO:0000256" key="3">
    <source>
        <dbReference type="RuleBase" id="RU004508"/>
    </source>
</evidence>
<dbReference type="PANTHER" id="PTHR30244:SF42">
    <property type="entry name" value="UDP-2-ACETAMIDO-2-DEOXY-3-OXO-D-GLUCURONATE AMINOTRANSFERASE"/>
    <property type="match status" value="1"/>
</dbReference>
<accession>A0A1G8ZKC4</accession>
<evidence type="ECO:0000313" key="5">
    <source>
        <dbReference type="Proteomes" id="UP000198510"/>
    </source>
</evidence>
<organism evidence="4 5">
    <name type="scientific">Catalinimonas alkaloidigena</name>
    <dbReference type="NCBI Taxonomy" id="1075417"/>
    <lineage>
        <taxon>Bacteria</taxon>
        <taxon>Pseudomonadati</taxon>
        <taxon>Bacteroidota</taxon>
        <taxon>Cytophagia</taxon>
        <taxon>Cytophagales</taxon>
        <taxon>Catalimonadaceae</taxon>
        <taxon>Catalinimonas</taxon>
    </lineage>
</organism>
<dbReference type="PIRSF" id="PIRSF000390">
    <property type="entry name" value="PLP_StrS"/>
    <property type="match status" value="1"/>
</dbReference>
<evidence type="ECO:0000313" key="4">
    <source>
        <dbReference type="EMBL" id="SDK15044.1"/>
    </source>
</evidence>
<dbReference type="InterPro" id="IPR015424">
    <property type="entry name" value="PyrdxlP-dep_Trfase"/>
</dbReference>
<name>A0A1G8ZKC4_9BACT</name>
<dbReference type="Gene3D" id="3.40.640.10">
    <property type="entry name" value="Type I PLP-dependent aspartate aminotransferase-like (Major domain)"/>
    <property type="match status" value="1"/>
</dbReference>
<sequence>MQAFGYFYAMPTPSLQMVDLQGQHARLQPELDAALAQVMAHGQFIRGPEVEALAQELAHYLGVAHVIPCGNGTDALQLALMALDLPRGGEVIMPAFNYIATAEAAALLGLRPVFVDIDPATFQLDVAKVADALTDNTVAIMPVHLFGQCVEMGPLLQLARQRGLYVVEDAAQAIGATCRLPAGNAKQAGTMGHLGTTSFFPSKNLGCLGDGGAVFTDDPQLAERVRLLANHGQPQKYQHTLIGLNSRLDTLQAAVLRVKLRHLPAFTEARQVAAQRYDALLGGLKRLTLPAPSAHSTHVFHQYTVRVPMRAPLRQFLQERGIPTMIYYPMPLHLQPAFAYLGHRPGDFPVAEQACLEVLSLPMHTELTPAQQHYLADCLDAALKEQYV</sequence>
<keyword evidence="2 3" id="KW-0663">Pyridoxal phosphate</keyword>
<dbReference type="Proteomes" id="UP000198510">
    <property type="component" value="Unassembled WGS sequence"/>
</dbReference>
<dbReference type="InterPro" id="IPR015421">
    <property type="entry name" value="PyrdxlP-dep_Trfase_major"/>
</dbReference>
<keyword evidence="5" id="KW-1185">Reference proteome</keyword>
<feature type="active site" description="Proton acceptor" evidence="1">
    <location>
        <position position="203"/>
    </location>
</feature>
<comment type="similarity">
    <text evidence="3">Belongs to the DegT/DnrJ/EryC1 family.</text>
</comment>
<dbReference type="GO" id="GO:0008483">
    <property type="term" value="F:transaminase activity"/>
    <property type="evidence" value="ECO:0007669"/>
    <property type="project" value="TreeGrafter"/>
</dbReference>
<feature type="modified residue" description="N6-(pyridoxal phosphate)lysine" evidence="2">
    <location>
        <position position="203"/>
    </location>
</feature>
<evidence type="ECO:0000256" key="1">
    <source>
        <dbReference type="PIRSR" id="PIRSR000390-1"/>
    </source>
</evidence>
<dbReference type="STRING" id="1075417.SAMN05421823_1023"/>
<dbReference type="Pfam" id="PF01041">
    <property type="entry name" value="DegT_DnrJ_EryC1"/>
    <property type="match status" value="1"/>
</dbReference>
<dbReference type="AlphaFoldDB" id="A0A1G8ZKC4"/>
<dbReference type="GO" id="GO:0030170">
    <property type="term" value="F:pyridoxal phosphate binding"/>
    <property type="evidence" value="ECO:0007669"/>
    <property type="project" value="TreeGrafter"/>
</dbReference>
<dbReference type="GO" id="GO:0000271">
    <property type="term" value="P:polysaccharide biosynthetic process"/>
    <property type="evidence" value="ECO:0007669"/>
    <property type="project" value="TreeGrafter"/>
</dbReference>
<proteinExistence type="inferred from homology"/>
<protein>
    <submittedName>
        <fullName evidence="4">dTDP-4-amino-4,6-dideoxygalactose transaminase</fullName>
    </submittedName>
</protein>